<protein>
    <recommendedName>
        <fullName evidence="3">DUF1540 domain-containing protein</fullName>
    </recommendedName>
</protein>
<evidence type="ECO:0008006" key="3">
    <source>
        <dbReference type="Google" id="ProtNLM"/>
    </source>
</evidence>
<gene>
    <name evidence="1" type="ORF">NSA47_07215</name>
</gene>
<keyword evidence="2" id="KW-1185">Reference proteome</keyword>
<comment type="caution">
    <text evidence="1">The sequence shown here is derived from an EMBL/GenBank/DDBJ whole genome shotgun (WGS) entry which is preliminary data.</text>
</comment>
<dbReference type="RefSeq" id="WP_257530454.1">
    <property type="nucleotide sequence ID" value="NZ_JANKAS010000005.1"/>
</dbReference>
<accession>A0AAE3KZJ1</accession>
<organism evidence="1 2">
    <name type="scientific">Irregularibacter muris</name>
    <dbReference type="NCBI Taxonomy" id="1796619"/>
    <lineage>
        <taxon>Bacteria</taxon>
        <taxon>Bacillati</taxon>
        <taxon>Bacillota</taxon>
        <taxon>Clostridia</taxon>
        <taxon>Eubacteriales</taxon>
        <taxon>Eubacteriaceae</taxon>
        <taxon>Irregularibacter</taxon>
    </lineage>
</organism>
<reference evidence="1" key="1">
    <citation type="submission" date="2022-07" db="EMBL/GenBank/DDBJ databases">
        <title>Enhanced cultured diversity of the mouse gut microbiota enables custom-made synthetic communities.</title>
        <authorList>
            <person name="Afrizal A."/>
        </authorList>
    </citation>
    <scope>NUCLEOTIDE SEQUENCE</scope>
    <source>
        <strain evidence="1">DSM 28593</strain>
    </source>
</reference>
<dbReference type="AlphaFoldDB" id="A0AAE3KZJ1"/>
<sequence>MTIINCTATCIYEEDGKCSLDHVKTTACTADQDCGFFKERRHKETLKSPSTLPKES</sequence>
<dbReference type="EMBL" id="JANKAS010000005">
    <property type="protein sequence ID" value="MCR1898771.1"/>
    <property type="molecule type" value="Genomic_DNA"/>
</dbReference>
<name>A0AAE3KZJ1_9FIRM</name>
<evidence type="ECO:0000313" key="2">
    <source>
        <dbReference type="Proteomes" id="UP001205748"/>
    </source>
</evidence>
<proteinExistence type="predicted"/>
<dbReference type="Proteomes" id="UP001205748">
    <property type="component" value="Unassembled WGS sequence"/>
</dbReference>
<evidence type="ECO:0000313" key="1">
    <source>
        <dbReference type="EMBL" id="MCR1898771.1"/>
    </source>
</evidence>